<dbReference type="EnsemblPlants" id="PGSC0003DMT400062553">
    <property type="protein sequence ID" value="PGSC0003DMT400062553"/>
    <property type="gene ID" value="PGSC0003DMG400024338"/>
</dbReference>
<evidence type="ECO:0000313" key="2">
    <source>
        <dbReference type="Proteomes" id="UP000011115"/>
    </source>
</evidence>
<reference evidence="2" key="1">
    <citation type="journal article" date="2011" name="Nature">
        <title>Genome sequence and analysis of the tuber crop potato.</title>
        <authorList>
            <consortium name="The Potato Genome Sequencing Consortium"/>
        </authorList>
    </citation>
    <scope>NUCLEOTIDE SEQUENCE [LARGE SCALE GENOMIC DNA]</scope>
    <source>
        <strain evidence="2">cv. DM1-3 516 R44</strain>
    </source>
</reference>
<organism evidence="1 2">
    <name type="scientific">Solanum tuberosum</name>
    <name type="common">Potato</name>
    <dbReference type="NCBI Taxonomy" id="4113"/>
    <lineage>
        <taxon>Eukaryota</taxon>
        <taxon>Viridiplantae</taxon>
        <taxon>Streptophyta</taxon>
        <taxon>Embryophyta</taxon>
        <taxon>Tracheophyta</taxon>
        <taxon>Spermatophyta</taxon>
        <taxon>Magnoliopsida</taxon>
        <taxon>eudicotyledons</taxon>
        <taxon>Gunneridae</taxon>
        <taxon>Pentapetalae</taxon>
        <taxon>asterids</taxon>
        <taxon>lamiids</taxon>
        <taxon>Solanales</taxon>
        <taxon>Solanaceae</taxon>
        <taxon>Solanoideae</taxon>
        <taxon>Solaneae</taxon>
        <taxon>Solanum</taxon>
    </lineage>
</organism>
<dbReference type="PaxDb" id="4113-PGSC0003DMT400062553"/>
<reference evidence="1" key="2">
    <citation type="submission" date="2015-06" db="UniProtKB">
        <authorList>
            <consortium name="EnsemblPlants"/>
        </authorList>
    </citation>
    <scope>IDENTIFICATION</scope>
    <source>
        <strain evidence="1">DM1-3 516 R44</strain>
    </source>
</reference>
<proteinExistence type="predicted"/>
<protein>
    <submittedName>
        <fullName evidence="1">Hero resistance protein</fullName>
    </submittedName>
</protein>
<dbReference type="HOGENOM" id="CLU_872656_0_0_1"/>
<dbReference type="Gramene" id="PGSC0003DMT400062553">
    <property type="protein sequence ID" value="PGSC0003DMT400062553"/>
    <property type="gene ID" value="PGSC0003DMG400024338"/>
</dbReference>
<dbReference type="OMA" id="YEIVEYV"/>
<name>M1C983_SOLTU</name>
<dbReference type="Proteomes" id="UP000011115">
    <property type="component" value="Unassembled WGS sequence"/>
</dbReference>
<accession>M1C983</accession>
<dbReference type="InParanoid" id="M1C983"/>
<keyword evidence="2" id="KW-1185">Reference proteome</keyword>
<sequence>MDLIDDFLHGLKQIKNEFIASKWDDFEKLRMDLRFLRIFVLFGNSNLDDFHGRMSLNINKFSNNDKVNLAMTTEEKMFEYLFRHLHDLPKYCSDFLLPQMTDYKILRQVFHHLRDFYPILVANKTSTEYLYPRFQLTADRVTQFCFDLWTGQYRGDDGDYKEYDVSQCSSKITSLLIYLIPLELDVLYICISKLMKESRSTELEGFVKQILKASPRILQLRLIHLQRRMEGAVAINYAPTQSINVMMEFLLIFLTDIPKRFIHPEKLNDMLAHVELLTRKISILVGKLLEESFENNINEADFSAPGLLQEIEQMKGDIR</sequence>
<evidence type="ECO:0000313" key="1">
    <source>
        <dbReference type="EnsemblPlants" id="PGSC0003DMT400062553"/>
    </source>
</evidence>
<dbReference type="AlphaFoldDB" id="M1C983"/>